<dbReference type="RefSeq" id="WP_271713411.1">
    <property type="nucleotide sequence ID" value="NZ_AP024169.1"/>
</dbReference>
<sequence length="211" mass="25054">MDISIYGEDYYEKMMLEYEGKIIYQGYIDDFVTSEKGNLELKLNYDSNKNQSIILKKMKDKIVFVPNVEICFSSEYNYEIMMISIKEFEDLWIKMKYNPSNDLELICEITNEDILLMWLLTSGYRNDNTSINIYIEELKENCIGTSNEEIQIEEVFDKVLYAKSHFTECIYEDIGEKIYLYLDNGVEWNALTKGTDNNLYLNIKYNIMIKL</sequence>
<keyword evidence="2" id="KW-1185">Reference proteome</keyword>
<accession>A0A7R7EPJ5</accession>
<protein>
    <submittedName>
        <fullName evidence="1">Uncharacterized protein</fullName>
    </submittedName>
</protein>
<organism evidence="1 2">
    <name type="scientific">Anaeromicropila herbilytica</name>
    <dbReference type="NCBI Taxonomy" id="2785025"/>
    <lineage>
        <taxon>Bacteria</taxon>
        <taxon>Bacillati</taxon>
        <taxon>Bacillota</taxon>
        <taxon>Clostridia</taxon>
        <taxon>Lachnospirales</taxon>
        <taxon>Lachnospiraceae</taxon>
        <taxon>Anaeromicropila</taxon>
    </lineage>
</organism>
<reference evidence="1 2" key="1">
    <citation type="submission" date="2020-11" db="EMBL/GenBank/DDBJ databases">
        <title>Draft genome sequencing of a Lachnospiraceae strain isolated from anoxic soil subjected to BSD treatment.</title>
        <authorList>
            <person name="Uek A."/>
            <person name="Tonouchi A."/>
        </authorList>
    </citation>
    <scope>NUCLEOTIDE SEQUENCE [LARGE SCALE GENOMIC DNA]</scope>
    <source>
        <strain evidence="1 2">TB5</strain>
    </source>
</reference>
<dbReference type="Proteomes" id="UP000595897">
    <property type="component" value="Chromosome"/>
</dbReference>
<evidence type="ECO:0000313" key="1">
    <source>
        <dbReference type="EMBL" id="BCN32360.1"/>
    </source>
</evidence>
<dbReference type="EMBL" id="AP024169">
    <property type="protein sequence ID" value="BCN32360.1"/>
    <property type="molecule type" value="Genomic_DNA"/>
</dbReference>
<proteinExistence type="predicted"/>
<name>A0A7R7EPJ5_9FIRM</name>
<gene>
    <name evidence="1" type="ORF">bsdtb5_36550</name>
</gene>
<evidence type="ECO:0000313" key="2">
    <source>
        <dbReference type="Proteomes" id="UP000595897"/>
    </source>
</evidence>
<dbReference type="KEGG" id="ahb:bsdtb5_36550"/>
<dbReference type="AlphaFoldDB" id="A0A7R7EPJ5"/>